<feature type="domain" description="HTH luxR-type" evidence="1">
    <location>
        <begin position="10"/>
        <end position="75"/>
    </location>
</feature>
<evidence type="ECO:0000259" key="1">
    <source>
        <dbReference type="SMART" id="SM00421"/>
    </source>
</evidence>
<evidence type="ECO:0000313" key="3">
    <source>
        <dbReference type="Proteomes" id="UP000053372"/>
    </source>
</evidence>
<name>A0A0V7ZVK7_9CYAN</name>
<comment type="caution">
    <text evidence="2">The sequence shown here is derived from an EMBL/GenBank/DDBJ whole genome shotgun (WGS) entry which is preliminary data.</text>
</comment>
<gene>
    <name evidence="2" type="ORF">BC008_33670</name>
</gene>
<dbReference type="GO" id="GO:0006355">
    <property type="term" value="P:regulation of DNA-templated transcription"/>
    <property type="evidence" value="ECO:0007669"/>
    <property type="project" value="InterPro"/>
</dbReference>
<dbReference type="Gene3D" id="1.10.10.10">
    <property type="entry name" value="Winged helix-like DNA-binding domain superfamily/Winged helix DNA-binding domain"/>
    <property type="match status" value="1"/>
</dbReference>
<dbReference type="InterPro" id="IPR036388">
    <property type="entry name" value="WH-like_DNA-bd_sf"/>
</dbReference>
<organism evidence="2 3">
    <name type="scientific">Mastigocoleus testarum BC008</name>
    <dbReference type="NCBI Taxonomy" id="371196"/>
    <lineage>
        <taxon>Bacteria</taxon>
        <taxon>Bacillati</taxon>
        <taxon>Cyanobacteriota</taxon>
        <taxon>Cyanophyceae</taxon>
        <taxon>Nostocales</taxon>
        <taxon>Hapalosiphonaceae</taxon>
        <taxon>Mastigocoleus</taxon>
    </lineage>
</organism>
<dbReference type="Proteomes" id="UP000053372">
    <property type="component" value="Unassembled WGS sequence"/>
</dbReference>
<dbReference type="Pfam" id="PF14516">
    <property type="entry name" value="AAA_35"/>
    <property type="match status" value="1"/>
</dbReference>
<dbReference type="SMART" id="SM00421">
    <property type="entry name" value="HTH_LUXR"/>
    <property type="match status" value="1"/>
</dbReference>
<dbReference type="GO" id="GO:0003677">
    <property type="term" value="F:DNA binding"/>
    <property type="evidence" value="ECO:0007669"/>
    <property type="project" value="InterPro"/>
</dbReference>
<dbReference type="OrthoDB" id="502668at2"/>
<evidence type="ECO:0000313" key="2">
    <source>
        <dbReference type="EMBL" id="KST68601.1"/>
    </source>
</evidence>
<proteinExistence type="predicted"/>
<reference evidence="2 3" key="1">
    <citation type="journal article" date="2015" name="Genome Announc.">
        <title>Draft Genome of the Euendolithic (true boring) Cyanobacterium Mastigocoleus testarum strain BC008.</title>
        <authorList>
            <person name="Guida B.S."/>
            <person name="Garcia-Pichel F."/>
        </authorList>
    </citation>
    <scope>NUCLEOTIDE SEQUENCE [LARGE SCALE GENOMIC DNA]</scope>
    <source>
        <strain evidence="2 3">BC008</strain>
    </source>
</reference>
<accession>A0A0V7ZVK7</accession>
<dbReference type="InterPro" id="IPR000792">
    <property type="entry name" value="Tscrpt_reg_LuxR_C"/>
</dbReference>
<dbReference type="InterPro" id="IPR027417">
    <property type="entry name" value="P-loop_NTPase"/>
</dbReference>
<keyword evidence="3" id="KW-1185">Reference proteome</keyword>
<dbReference type="EMBL" id="LMTZ01000055">
    <property type="protein sequence ID" value="KST68601.1"/>
    <property type="molecule type" value="Genomic_DNA"/>
</dbReference>
<dbReference type="Pfam" id="PF00196">
    <property type="entry name" value="GerE"/>
    <property type="match status" value="1"/>
</dbReference>
<dbReference type="RefSeq" id="WP_027845327.1">
    <property type="nucleotide sequence ID" value="NZ_LMTZ01000055.1"/>
</dbReference>
<sequence>MDKLKFDKAFEGLTHRQKEVLQEILSGKTDKAIAKSKNITEVSVRKHVQRICKVFELKNFPGQQYSQRPVLINLFAKYKPGLVNCELLNLGVENNEQQSFTSPVSIDSAFYVERPPIESYCYEEIAKPGALLRIKAPQHMGKTSLMDRIIQYSKSIGYETETLSFKLADSKIFTELDKFSKWFCAVISNKLRLPNKLDDYWNDLFGCNYNTTIYLQDYLLKEINSPLVLALDDVDLVFEHSTIANDFCVLLRGWHEQARRGNRDSETWQKLRLIIVHATDIYSSMDINSSPLANVGKIVELPELNHEQVKDLAHKHKLDWSDVQVNKLVNLVGGHPYLVQLALDYMKYSNVTLEQLLQQAPTEAGIYSNYLRQHLGELEENPKLAAAFQDVVLKNDWVQLDPVQAFKLHSMGIVKIEGNNVKPNCQLYHSYFKVHLSKICLP</sequence>
<dbReference type="CDD" id="cd06170">
    <property type="entry name" value="LuxR_C_like"/>
    <property type="match status" value="1"/>
</dbReference>
<dbReference type="SUPFAM" id="SSF52540">
    <property type="entry name" value="P-loop containing nucleoside triphosphate hydrolases"/>
    <property type="match status" value="1"/>
</dbReference>
<dbReference type="SUPFAM" id="SSF46894">
    <property type="entry name" value="C-terminal effector domain of the bipartite response regulators"/>
    <property type="match status" value="1"/>
</dbReference>
<dbReference type="AlphaFoldDB" id="A0A0V7ZVK7"/>
<protein>
    <recommendedName>
        <fullName evidence="1">HTH luxR-type domain-containing protein</fullName>
    </recommendedName>
</protein>
<dbReference type="InterPro" id="IPR016032">
    <property type="entry name" value="Sig_transdc_resp-reg_C-effctor"/>
</dbReference>